<keyword evidence="1 2" id="KW-0807">Transducer</keyword>
<comment type="caution">
    <text evidence="4">The sequence shown here is derived from an EMBL/GenBank/DDBJ whole genome shotgun (WGS) entry which is preliminary data.</text>
</comment>
<dbReference type="EMBL" id="WJBD01000006">
    <property type="protein sequence ID" value="MBC3887924.1"/>
    <property type="molecule type" value="Genomic_DNA"/>
</dbReference>
<dbReference type="InterPro" id="IPR004089">
    <property type="entry name" value="MCPsignal_dom"/>
</dbReference>
<dbReference type="Pfam" id="PF00015">
    <property type="entry name" value="MCPsignal"/>
    <property type="match status" value="1"/>
</dbReference>
<proteinExistence type="predicted"/>
<dbReference type="GO" id="GO:0016020">
    <property type="term" value="C:membrane"/>
    <property type="evidence" value="ECO:0007669"/>
    <property type="project" value="InterPro"/>
</dbReference>
<feature type="domain" description="Methyl-accepting transducer" evidence="3">
    <location>
        <begin position="56"/>
        <end position="281"/>
    </location>
</feature>
<name>A0A923HSL0_9FIRM</name>
<dbReference type="SMART" id="SM00283">
    <property type="entry name" value="MA"/>
    <property type="match status" value="1"/>
</dbReference>
<dbReference type="Proteomes" id="UP000616595">
    <property type="component" value="Unassembled WGS sequence"/>
</dbReference>
<dbReference type="PROSITE" id="PS50111">
    <property type="entry name" value="CHEMOTAXIS_TRANSDUC_2"/>
    <property type="match status" value="1"/>
</dbReference>
<organism evidence="4 5">
    <name type="scientific">Acetobacterium paludosum</name>
    <dbReference type="NCBI Taxonomy" id="52693"/>
    <lineage>
        <taxon>Bacteria</taxon>
        <taxon>Bacillati</taxon>
        <taxon>Bacillota</taxon>
        <taxon>Clostridia</taxon>
        <taxon>Eubacteriales</taxon>
        <taxon>Eubacteriaceae</taxon>
        <taxon>Acetobacterium</taxon>
    </lineage>
</organism>
<evidence type="ECO:0000256" key="1">
    <source>
        <dbReference type="ARBA" id="ARBA00023224"/>
    </source>
</evidence>
<evidence type="ECO:0000256" key="2">
    <source>
        <dbReference type="PROSITE-ProRule" id="PRU00284"/>
    </source>
</evidence>
<dbReference type="Gene3D" id="1.10.287.950">
    <property type="entry name" value="Methyl-accepting chemotaxis protein"/>
    <property type="match status" value="1"/>
</dbReference>
<evidence type="ECO:0000259" key="3">
    <source>
        <dbReference type="PROSITE" id="PS50111"/>
    </source>
</evidence>
<reference evidence="4" key="2">
    <citation type="submission" date="2020-10" db="EMBL/GenBank/DDBJ databases">
        <title>Comparative genomics of the Acetobacterium genus.</title>
        <authorList>
            <person name="Marshall C."/>
            <person name="May H."/>
            <person name="Norman S."/>
        </authorList>
    </citation>
    <scope>NUCLEOTIDE SEQUENCE</scope>
    <source>
        <strain evidence="4">DER-2019</strain>
    </source>
</reference>
<keyword evidence="5" id="KW-1185">Reference proteome</keyword>
<dbReference type="PANTHER" id="PTHR32089">
    <property type="entry name" value="METHYL-ACCEPTING CHEMOTAXIS PROTEIN MCPB"/>
    <property type="match status" value="1"/>
</dbReference>
<gene>
    <name evidence="4" type="ORF">GH810_06330</name>
</gene>
<dbReference type="OrthoDB" id="9814363at2"/>
<sequence>MMINEITNSQAIITPDETGNQGIEATEPFVFLEEIYELSGDVNQQIHNLLKEEGIVTYNLNNLLSGSGYTTLQIEQIETHLGSLSENTQQTQDQVQSVYKSLEQTSQEIQTAKLGIGDLVQQMNQVNEVFEEFSVMIVETQKQFRNIRNFSTIINRIASQTNLLSLNASIEAAHVGAAGRGFTVIADEIKKLADTSKKNATDILDALNNMNLDMEKLNAKSADGKKVIHAVTKTTDESIGLLNNIVQAENIVHEHINMVQRSQNTNIEKMEMISNNLANVVDRSKTENQQFEKLISAVQVKSDYYLRILNHLNQIKIFSEQK</sequence>
<dbReference type="SUPFAM" id="SSF58104">
    <property type="entry name" value="Methyl-accepting chemotaxis protein (MCP) signaling domain"/>
    <property type="match status" value="1"/>
</dbReference>
<reference evidence="4" key="1">
    <citation type="submission" date="2019-10" db="EMBL/GenBank/DDBJ databases">
        <authorList>
            <person name="Ross D.E."/>
            <person name="Gulliver D."/>
        </authorList>
    </citation>
    <scope>NUCLEOTIDE SEQUENCE</scope>
    <source>
        <strain evidence="4">DER-2019</strain>
    </source>
</reference>
<protein>
    <submittedName>
        <fullName evidence="4">Chemotaxis protein</fullName>
    </submittedName>
</protein>
<accession>A0A923HSL0</accession>
<evidence type="ECO:0000313" key="5">
    <source>
        <dbReference type="Proteomes" id="UP000616595"/>
    </source>
</evidence>
<dbReference type="RefSeq" id="WP_148566153.1">
    <property type="nucleotide sequence ID" value="NZ_RXYA01000003.1"/>
</dbReference>
<evidence type="ECO:0000313" key="4">
    <source>
        <dbReference type="EMBL" id="MBC3887924.1"/>
    </source>
</evidence>
<dbReference type="AlphaFoldDB" id="A0A923HSL0"/>
<dbReference type="GO" id="GO:0007165">
    <property type="term" value="P:signal transduction"/>
    <property type="evidence" value="ECO:0007669"/>
    <property type="project" value="UniProtKB-KW"/>
</dbReference>
<dbReference type="PANTHER" id="PTHR32089:SF112">
    <property type="entry name" value="LYSOZYME-LIKE PROTEIN-RELATED"/>
    <property type="match status" value="1"/>
</dbReference>